<protein>
    <recommendedName>
        <fullName evidence="7">Rhodopsin domain-containing protein</fullName>
    </recommendedName>
</protein>
<comment type="similarity">
    <text evidence="5">Belongs to the SAT4 family.</text>
</comment>
<evidence type="ECO:0000256" key="5">
    <source>
        <dbReference type="ARBA" id="ARBA00038359"/>
    </source>
</evidence>
<dbReference type="InterPro" id="IPR052337">
    <property type="entry name" value="SAT4-like"/>
</dbReference>
<feature type="transmembrane region" description="Helical" evidence="6">
    <location>
        <begin position="20"/>
        <end position="41"/>
    </location>
</feature>
<feature type="transmembrane region" description="Helical" evidence="6">
    <location>
        <begin position="61"/>
        <end position="83"/>
    </location>
</feature>
<organism evidence="8 9">
    <name type="scientific">Botrytis porri</name>
    <dbReference type="NCBI Taxonomy" id="87229"/>
    <lineage>
        <taxon>Eukaryota</taxon>
        <taxon>Fungi</taxon>
        <taxon>Dikarya</taxon>
        <taxon>Ascomycota</taxon>
        <taxon>Pezizomycotina</taxon>
        <taxon>Leotiomycetes</taxon>
        <taxon>Helotiales</taxon>
        <taxon>Sclerotiniaceae</taxon>
        <taxon>Botrytis</taxon>
    </lineage>
</organism>
<evidence type="ECO:0000256" key="6">
    <source>
        <dbReference type="SAM" id="Phobius"/>
    </source>
</evidence>
<accession>A0A4Z1KJ89</accession>
<evidence type="ECO:0000256" key="3">
    <source>
        <dbReference type="ARBA" id="ARBA00022989"/>
    </source>
</evidence>
<sequence>MHSLDPTRQLIADGMSPESSSMAIILSSIILSSLQIVFVIARSLSRLLTKFPPIWGLDDHLIIVSLFLNLSLAALCPVAVYLADMGHHLLWIQPAKLVIGLKVLYAVDIINILALSIPKLAILFLYKRLFITSKLTNHAIKGATYAVYAFIIVLEAIAIFQCVPISDAFKIGPRKSRRCIDNMVVLTWATVPSIVTDIVIFLIPVPVVWKLNVSLRFKIELAVEFIIGGFGMVVCAVRVSVFLRIQHLPDVTYVGGESLLWLQLQPAAYLICACLLRCRPLLEAIIETISCRSPRMMETPVRELIPMTSVKVGTSEKDVREWSSGDKIEVSKMEKVHLG</sequence>
<feature type="domain" description="Rhodopsin" evidence="7">
    <location>
        <begin position="42"/>
        <end position="283"/>
    </location>
</feature>
<evidence type="ECO:0000313" key="9">
    <source>
        <dbReference type="Proteomes" id="UP000297280"/>
    </source>
</evidence>
<feature type="transmembrane region" description="Helical" evidence="6">
    <location>
        <begin position="145"/>
        <end position="166"/>
    </location>
</feature>
<evidence type="ECO:0000313" key="8">
    <source>
        <dbReference type="EMBL" id="TGO84322.1"/>
    </source>
</evidence>
<dbReference type="STRING" id="87229.A0A4Z1KJ89"/>
<dbReference type="AlphaFoldDB" id="A0A4Z1KJ89"/>
<evidence type="ECO:0000256" key="2">
    <source>
        <dbReference type="ARBA" id="ARBA00022692"/>
    </source>
</evidence>
<name>A0A4Z1KJ89_9HELO</name>
<dbReference type="PANTHER" id="PTHR33048:SF47">
    <property type="entry name" value="INTEGRAL MEMBRANE PROTEIN-RELATED"/>
    <property type="match status" value="1"/>
</dbReference>
<keyword evidence="3 6" id="KW-1133">Transmembrane helix</keyword>
<comment type="subcellular location">
    <subcellularLocation>
        <location evidence="1">Membrane</location>
        <topology evidence="1">Multi-pass membrane protein</topology>
    </subcellularLocation>
</comment>
<dbReference type="Pfam" id="PF20684">
    <property type="entry name" value="Fung_rhodopsin"/>
    <property type="match status" value="1"/>
</dbReference>
<comment type="caution">
    <text evidence="8">The sequence shown here is derived from an EMBL/GenBank/DDBJ whole genome shotgun (WGS) entry which is preliminary data.</text>
</comment>
<dbReference type="GO" id="GO:0016020">
    <property type="term" value="C:membrane"/>
    <property type="evidence" value="ECO:0007669"/>
    <property type="project" value="UniProtKB-SubCell"/>
</dbReference>
<evidence type="ECO:0000256" key="4">
    <source>
        <dbReference type="ARBA" id="ARBA00023136"/>
    </source>
</evidence>
<evidence type="ECO:0000256" key="1">
    <source>
        <dbReference type="ARBA" id="ARBA00004141"/>
    </source>
</evidence>
<dbReference type="PANTHER" id="PTHR33048">
    <property type="entry name" value="PTH11-LIKE INTEGRAL MEMBRANE PROTEIN (AFU_ORTHOLOGUE AFUA_5G11245)"/>
    <property type="match status" value="1"/>
</dbReference>
<proteinExistence type="inferred from homology"/>
<keyword evidence="2 6" id="KW-0812">Transmembrane</keyword>
<dbReference type="InterPro" id="IPR049326">
    <property type="entry name" value="Rhodopsin_dom_fungi"/>
</dbReference>
<feature type="transmembrane region" description="Helical" evidence="6">
    <location>
        <begin position="221"/>
        <end position="239"/>
    </location>
</feature>
<keyword evidence="4 6" id="KW-0472">Membrane</keyword>
<evidence type="ECO:0000259" key="7">
    <source>
        <dbReference type="Pfam" id="PF20684"/>
    </source>
</evidence>
<reference evidence="8 9" key="1">
    <citation type="submission" date="2017-12" db="EMBL/GenBank/DDBJ databases">
        <title>Comparative genomics of Botrytis spp.</title>
        <authorList>
            <person name="Valero-Jimenez C.A."/>
            <person name="Tapia P."/>
            <person name="Veloso J."/>
            <person name="Silva-Moreno E."/>
            <person name="Staats M."/>
            <person name="Valdes J.H."/>
            <person name="Van Kan J.A.L."/>
        </authorList>
    </citation>
    <scope>NUCLEOTIDE SEQUENCE [LARGE SCALE GENOMIC DNA]</scope>
    <source>
        <strain evidence="8 9">MUCL3349</strain>
    </source>
</reference>
<dbReference type="EMBL" id="PQXO01000519">
    <property type="protein sequence ID" value="TGO84322.1"/>
    <property type="molecule type" value="Genomic_DNA"/>
</dbReference>
<gene>
    <name evidence="8" type="ORF">BPOR_0520g00100</name>
</gene>
<feature type="transmembrane region" description="Helical" evidence="6">
    <location>
        <begin position="186"/>
        <end position="209"/>
    </location>
</feature>
<dbReference type="Proteomes" id="UP000297280">
    <property type="component" value="Unassembled WGS sequence"/>
</dbReference>
<keyword evidence="9" id="KW-1185">Reference proteome</keyword>
<feature type="transmembrane region" description="Helical" evidence="6">
    <location>
        <begin position="103"/>
        <end position="125"/>
    </location>
</feature>